<proteinExistence type="predicted"/>
<dbReference type="AlphaFoldDB" id="A0A0F8ZVJ8"/>
<feature type="non-terminal residue" evidence="2">
    <location>
        <position position="1"/>
    </location>
</feature>
<name>A0A0F8ZVJ8_9ZZZZ</name>
<protein>
    <recommendedName>
        <fullName evidence="1">C-methyltransferase domain-containing protein</fullName>
    </recommendedName>
</protein>
<accession>A0A0F8ZVJ8</accession>
<evidence type="ECO:0000313" key="2">
    <source>
        <dbReference type="EMBL" id="KKK97862.1"/>
    </source>
</evidence>
<evidence type="ECO:0000259" key="1">
    <source>
        <dbReference type="Pfam" id="PF08484"/>
    </source>
</evidence>
<dbReference type="EMBL" id="LAZR01045861">
    <property type="protein sequence ID" value="KKK97862.1"/>
    <property type="molecule type" value="Genomic_DNA"/>
</dbReference>
<sequence>YASSTKGNVLLQFCNFSSDDIKAISEKNPDKFDRYCAGSGIPVISEDEARAMNPDYFLVLAWAFIDEFRRRERKWHDNGGQFILPVPEVTVE</sequence>
<gene>
    <name evidence="2" type="ORF">LCGC14_2648520</name>
</gene>
<dbReference type="InterPro" id="IPR013691">
    <property type="entry name" value="MeTrfase_14"/>
</dbReference>
<comment type="caution">
    <text evidence="2">The sequence shown here is derived from an EMBL/GenBank/DDBJ whole genome shotgun (WGS) entry which is preliminary data.</text>
</comment>
<reference evidence="2" key="1">
    <citation type="journal article" date="2015" name="Nature">
        <title>Complex archaea that bridge the gap between prokaryotes and eukaryotes.</title>
        <authorList>
            <person name="Spang A."/>
            <person name="Saw J.H."/>
            <person name="Jorgensen S.L."/>
            <person name="Zaremba-Niedzwiedzka K."/>
            <person name="Martijn J."/>
            <person name="Lind A.E."/>
            <person name="van Eijk R."/>
            <person name="Schleper C."/>
            <person name="Guy L."/>
            <person name="Ettema T.J."/>
        </authorList>
    </citation>
    <scope>NUCLEOTIDE SEQUENCE</scope>
</reference>
<dbReference type="Gene3D" id="3.40.50.720">
    <property type="entry name" value="NAD(P)-binding Rossmann-like Domain"/>
    <property type="match status" value="1"/>
</dbReference>
<dbReference type="Pfam" id="PF08484">
    <property type="entry name" value="Methyltransf_14"/>
    <property type="match status" value="1"/>
</dbReference>
<organism evidence="2">
    <name type="scientific">marine sediment metagenome</name>
    <dbReference type="NCBI Taxonomy" id="412755"/>
    <lineage>
        <taxon>unclassified sequences</taxon>
        <taxon>metagenomes</taxon>
        <taxon>ecological metagenomes</taxon>
    </lineage>
</organism>
<feature type="domain" description="C-methyltransferase" evidence="1">
    <location>
        <begin position="1"/>
        <end position="87"/>
    </location>
</feature>